<keyword evidence="2" id="KW-1185">Reference proteome</keyword>
<comment type="caution">
    <text evidence="1">The sequence shown here is derived from an EMBL/GenBank/DDBJ whole genome shotgun (WGS) entry which is preliminary data.</text>
</comment>
<evidence type="ECO:0000313" key="1">
    <source>
        <dbReference type="EMBL" id="CAG8581393.1"/>
    </source>
</evidence>
<accession>A0A9N9G6T4</accession>
<name>A0A9N9G6T4_9GLOM</name>
<dbReference type="EMBL" id="CAJVPI010000905">
    <property type="protein sequence ID" value="CAG8581393.1"/>
    <property type="molecule type" value="Genomic_DNA"/>
</dbReference>
<protein>
    <submittedName>
        <fullName evidence="1">5378_t:CDS:1</fullName>
    </submittedName>
</protein>
<dbReference type="AlphaFoldDB" id="A0A9N9G6T4"/>
<sequence length="65" mass="7448">MSTKKAKPGDNLFTMHFEEFTKLVWNRNNGLTHEPVDFQDDEGVTNSFTKVIEVDSDSKAKNMNI</sequence>
<proteinExistence type="predicted"/>
<gene>
    <name evidence="1" type="ORF">PBRASI_LOCUS6637</name>
</gene>
<dbReference type="Proteomes" id="UP000789739">
    <property type="component" value="Unassembled WGS sequence"/>
</dbReference>
<reference evidence="1" key="1">
    <citation type="submission" date="2021-06" db="EMBL/GenBank/DDBJ databases">
        <authorList>
            <person name="Kallberg Y."/>
            <person name="Tangrot J."/>
            <person name="Rosling A."/>
        </authorList>
    </citation>
    <scope>NUCLEOTIDE SEQUENCE</scope>
    <source>
        <strain evidence="1">BR232B</strain>
    </source>
</reference>
<evidence type="ECO:0000313" key="2">
    <source>
        <dbReference type="Proteomes" id="UP000789739"/>
    </source>
</evidence>
<organism evidence="1 2">
    <name type="scientific">Paraglomus brasilianum</name>
    <dbReference type="NCBI Taxonomy" id="144538"/>
    <lineage>
        <taxon>Eukaryota</taxon>
        <taxon>Fungi</taxon>
        <taxon>Fungi incertae sedis</taxon>
        <taxon>Mucoromycota</taxon>
        <taxon>Glomeromycotina</taxon>
        <taxon>Glomeromycetes</taxon>
        <taxon>Paraglomerales</taxon>
        <taxon>Paraglomeraceae</taxon>
        <taxon>Paraglomus</taxon>
    </lineage>
</organism>